<dbReference type="RefSeq" id="XP_019895441.1">
    <property type="nucleotide sequence ID" value="XM_020039882.2"/>
</dbReference>
<dbReference type="GeneID" id="109614430"/>
<keyword evidence="1" id="KW-0472">Membrane</keyword>
<dbReference type="Proteomes" id="UP001652621">
    <property type="component" value="Unplaced"/>
</dbReference>
<gene>
    <name evidence="4" type="primary">LOC109614430</name>
</gene>
<feature type="signal peptide" evidence="2">
    <location>
        <begin position="1"/>
        <end position="20"/>
    </location>
</feature>
<evidence type="ECO:0000256" key="2">
    <source>
        <dbReference type="SAM" id="SignalP"/>
    </source>
</evidence>
<reference evidence="4" key="1">
    <citation type="submission" date="2025-08" db="UniProtKB">
        <authorList>
            <consortium name="RefSeq"/>
        </authorList>
    </citation>
    <scope>IDENTIFICATION</scope>
    <source>
        <strain evidence="4">Aabys</strain>
        <tissue evidence="4">Whole body</tissue>
    </source>
</reference>
<evidence type="ECO:0000313" key="4">
    <source>
        <dbReference type="RefSeq" id="XP_019895441.1"/>
    </source>
</evidence>
<protein>
    <submittedName>
        <fullName evidence="4">Uncharacterized protein LOC109614430</fullName>
    </submittedName>
</protein>
<keyword evidence="1" id="KW-0812">Transmembrane</keyword>
<dbReference type="AlphaFoldDB" id="A0A9J7IFR7"/>
<proteinExistence type="predicted"/>
<keyword evidence="1" id="KW-1133">Transmembrane helix</keyword>
<accession>A0A9J7IFR7</accession>
<evidence type="ECO:0000313" key="3">
    <source>
        <dbReference type="Proteomes" id="UP001652621"/>
    </source>
</evidence>
<sequence>MRHLILPIILNIVVITCCLAIEHSLDNKSSSAGLLDVESSRRKKGHYFLHPYYGWHALTWIYWVKVKLVVIAFFAYLAWIYALRFLGPHSKKCSHSGYNYYNYGHYRSLDDTVQVSQIEKALNRTRRRRHLLRQTSSKAK</sequence>
<dbReference type="OrthoDB" id="7959409at2759"/>
<dbReference type="VEuPathDB" id="VectorBase:MDOMA2_009356"/>
<keyword evidence="3" id="KW-1185">Reference proteome</keyword>
<organism evidence="3 4">
    <name type="scientific">Musca domestica</name>
    <name type="common">House fly</name>
    <dbReference type="NCBI Taxonomy" id="7370"/>
    <lineage>
        <taxon>Eukaryota</taxon>
        <taxon>Metazoa</taxon>
        <taxon>Ecdysozoa</taxon>
        <taxon>Arthropoda</taxon>
        <taxon>Hexapoda</taxon>
        <taxon>Insecta</taxon>
        <taxon>Pterygota</taxon>
        <taxon>Neoptera</taxon>
        <taxon>Endopterygota</taxon>
        <taxon>Diptera</taxon>
        <taxon>Brachycera</taxon>
        <taxon>Muscomorpha</taxon>
        <taxon>Muscoidea</taxon>
        <taxon>Muscidae</taxon>
        <taxon>Musca</taxon>
    </lineage>
</organism>
<name>A0A9J7IFR7_MUSDO</name>
<feature type="chain" id="PRO_5039886690" evidence="2">
    <location>
        <begin position="21"/>
        <end position="140"/>
    </location>
</feature>
<dbReference type="KEGG" id="mde:109614430"/>
<evidence type="ECO:0000256" key="1">
    <source>
        <dbReference type="SAM" id="Phobius"/>
    </source>
</evidence>
<feature type="transmembrane region" description="Helical" evidence="1">
    <location>
        <begin position="60"/>
        <end position="82"/>
    </location>
</feature>
<keyword evidence="2" id="KW-0732">Signal</keyword>